<dbReference type="EMBL" id="MN738745">
    <property type="protein sequence ID" value="QHT36541.1"/>
    <property type="molecule type" value="Genomic_DNA"/>
</dbReference>
<accession>A0A6C0F6Q8</accession>
<organism evidence="2">
    <name type="scientific">viral metagenome</name>
    <dbReference type="NCBI Taxonomy" id="1070528"/>
    <lineage>
        <taxon>unclassified sequences</taxon>
        <taxon>metagenomes</taxon>
        <taxon>organismal metagenomes</taxon>
    </lineage>
</organism>
<name>A0A6C0F6Q8_9ZZZZ</name>
<evidence type="ECO:0000313" key="2">
    <source>
        <dbReference type="EMBL" id="QHT36541.1"/>
    </source>
</evidence>
<evidence type="ECO:0000256" key="1">
    <source>
        <dbReference type="SAM" id="MobiDB-lite"/>
    </source>
</evidence>
<feature type="region of interest" description="Disordered" evidence="1">
    <location>
        <begin position="117"/>
        <end position="137"/>
    </location>
</feature>
<protein>
    <submittedName>
        <fullName evidence="2">Uncharacterized protein</fullName>
    </submittedName>
</protein>
<dbReference type="AlphaFoldDB" id="A0A6C0F6Q8"/>
<reference evidence="2" key="1">
    <citation type="journal article" date="2020" name="Nature">
        <title>Giant virus diversity and host interactions through global metagenomics.</title>
        <authorList>
            <person name="Schulz F."/>
            <person name="Roux S."/>
            <person name="Paez-Espino D."/>
            <person name="Jungbluth S."/>
            <person name="Walsh D.A."/>
            <person name="Denef V.J."/>
            <person name="McMahon K.D."/>
            <person name="Konstantinidis K.T."/>
            <person name="Eloe-Fadrosh E.A."/>
            <person name="Kyrpides N.C."/>
            <person name="Woyke T."/>
        </authorList>
    </citation>
    <scope>NUCLEOTIDE SEQUENCE</scope>
    <source>
        <strain evidence="2">GVMAG-S-ERX555931-87</strain>
    </source>
</reference>
<sequence length="146" mass="17097">MTKAKSRNQKRDRKVRRSKKTSRKRRNNPKSKKRNIKRSRKIYGGTKKIKKVNNKSRKIGVKSNKIKKEPSVTAKGWTLYSGPNAESTYPSYFKRKEFKKVEKDHKKVQEDLAAAEYLHSKRAPPQSKWSPSTLPPPEIELQMRGF</sequence>
<proteinExistence type="predicted"/>
<feature type="region of interest" description="Disordered" evidence="1">
    <location>
        <begin position="1"/>
        <end position="47"/>
    </location>
</feature>